<dbReference type="EMBL" id="AP022564">
    <property type="protein sequence ID" value="BBX23763.1"/>
    <property type="molecule type" value="Genomic_DNA"/>
</dbReference>
<evidence type="ECO:0000313" key="1">
    <source>
        <dbReference type="EMBL" id="BBX23763.1"/>
    </source>
</evidence>
<dbReference type="Proteomes" id="UP000467636">
    <property type="component" value="Chromosome"/>
</dbReference>
<keyword evidence="2" id="KW-1185">Reference proteome</keyword>
<dbReference type="AlphaFoldDB" id="A0AAD1HZL3"/>
<sequence length="61" mass="6479">MDKLKQANAAITTARQNLAAAMKAAEAAAIEADANGVSEVNITTHLGVNRMTVRKWLGKDK</sequence>
<dbReference type="RefSeq" id="WP_085262652.1">
    <property type="nucleotide sequence ID" value="NZ_AP022564.1"/>
</dbReference>
<proteinExistence type="predicted"/>
<evidence type="ECO:0000313" key="2">
    <source>
        <dbReference type="Proteomes" id="UP000467636"/>
    </source>
</evidence>
<protein>
    <submittedName>
        <fullName evidence="1">Uncharacterized protein</fullName>
    </submittedName>
</protein>
<accession>A0AAD1HZL3</accession>
<name>A0AAD1HZL3_9MYCO</name>
<reference evidence="1 2" key="1">
    <citation type="journal article" date="2019" name="Emerg. Microbes Infect.">
        <title>Comprehensive subspecies identification of 175 nontuberculous mycobacteria species based on 7547 genomic profiles.</title>
        <authorList>
            <person name="Matsumoto Y."/>
            <person name="Kinjo T."/>
            <person name="Motooka D."/>
            <person name="Nabeya D."/>
            <person name="Jung N."/>
            <person name="Uechi K."/>
            <person name="Horii T."/>
            <person name="Iida T."/>
            <person name="Fujita J."/>
            <person name="Nakamura S."/>
        </authorList>
    </citation>
    <scope>NUCLEOTIDE SEQUENCE [LARGE SCALE GENOMIC DNA]</scope>
    <source>
        <strain evidence="1 2">JCM 12143</strain>
    </source>
</reference>
<organism evidence="1 2">
    <name type="scientific">Mycolicibacter terrae</name>
    <dbReference type="NCBI Taxonomy" id="1788"/>
    <lineage>
        <taxon>Bacteria</taxon>
        <taxon>Bacillati</taxon>
        <taxon>Actinomycetota</taxon>
        <taxon>Actinomycetes</taxon>
        <taxon>Mycobacteriales</taxon>
        <taxon>Mycobacteriaceae</taxon>
        <taxon>Mycolicibacter</taxon>
    </lineage>
</organism>
<gene>
    <name evidence="1" type="ORF">MTER_31740</name>
</gene>